<evidence type="ECO:0000256" key="2">
    <source>
        <dbReference type="ARBA" id="ARBA00022448"/>
    </source>
</evidence>
<keyword evidence="3" id="KW-0539">Nucleus</keyword>
<keyword evidence="2" id="KW-0813">Transport</keyword>
<dbReference type="GO" id="GO:0031267">
    <property type="term" value="F:small GTPase binding"/>
    <property type="evidence" value="ECO:0007669"/>
    <property type="project" value="InterPro"/>
</dbReference>
<reference evidence="5" key="1">
    <citation type="submission" date="2021-02" db="EMBL/GenBank/DDBJ databases">
        <authorList>
            <person name="Dougan E. K."/>
            <person name="Rhodes N."/>
            <person name="Thang M."/>
            <person name="Chan C."/>
        </authorList>
    </citation>
    <scope>NUCLEOTIDE SEQUENCE</scope>
</reference>
<keyword evidence="6" id="KW-1185">Reference proteome</keyword>
<dbReference type="InterPro" id="IPR016024">
    <property type="entry name" value="ARM-type_fold"/>
</dbReference>
<dbReference type="SMART" id="SM00913">
    <property type="entry name" value="IBN_N"/>
    <property type="match status" value="1"/>
</dbReference>
<comment type="caution">
    <text evidence="5">The sequence shown here is derived from an EMBL/GenBank/DDBJ whole genome shotgun (WGS) entry which is preliminary data.</text>
</comment>
<dbReference type="InterPro" id="IPR001494">
    <property type="entry name" value="Importin-beta_N"/>
</dbReference>
<dbReference type="OMA" id="LCELACH"/>
<gene>
    <name evidence="5" type="ORF">PGLA1383_LOCUS14047</name>
</gene>
<dbReference type="EMBL" id="CAJNNV010007913">
    <property type="protein sequence ID" value="CAE8595537.1"/>
    <property type="molecule type" value="Genomic_DNA"/>
</dbReference>
<evidence type="ECO:0000313" key="5">
    <source>
        <dbReference type="EMBL" id="CAE8595537.1"/>
    </source>
</evidence>
<dbReference type="GO" id="GO:0005829">
    <property type="term" value="C:cytosol"/>
    <property type="evidence" value="ECO:0007669"/>
    <property type="project" value="TreeGrafter"/>
</dbReference>
<dbReference type="SUPFAM" id="SSF48371">
    <property type="entry name" value="ARM repeat"/>
    <property type="match status" value="1"/>
</dbReference>
<evidence type="ECO:0000256" key="1">
    <source>
        <dbReference type="ARBA" id="ARBA00004123"/>
    </source>
</evidence>
<dbReference type="PANTHER" id="PTHR10997">
    <property type="entry name" value="IMPORTIN-7, 8, 11"/>
    <property type="match status" value="1"/>
</dbReference>
<evidence type="ECO:0000259" key="4">
    <source>
        <dbReference type="PROSITE" id="PS50166"/>
    </source>
</evidence>
<evidence type="ECO:0000313" key="6">
    <source>
        <dbReference type="Proteomes" id="UP000654075"/>
    </source>
</evidence>
<comment type="subcellular location">
    <subcellularLocation>
        <location evidence="1">Nucleus</location>
    </subcellularLocation>
</comment>
<dbReference type="PANTHER" id="PTHR10997:SF7">
    <property type="entry name" value="IMPORTIN-11"/>
    <property type="match status" value="1"/>
</dbReference>
<dbReference type="GO" id="GO:0006606">
    <property type="term" value="P:protein import into nucleus"/>
    <property type="evidence" value="ECO:0007669"/>
    <property type="project" value="TreeGrafter"/>
</dbReference>
<dbReference type="Proteomes" id="UP000654075">
    <property type="component" value="Unassembled WGS sequence"/>
</dbReference>
<dbReference type="GO" id="GO:0005635">
    <property type="term" value="C:nuclear envelope"/>
    <property type="evidence" value="ECO:0007669"/>
    <property type="project" value="TreeGrafter"/>
</dbReference>
<dbReference type="OrthoDB" id="436025at2759"/>
<accession>A0A813E962</accession>
<dbReference type="Pfam" id="PF03810">
    <property type="entry name" value="IBN_N"/>
    <property type="match status" value="1"/>
</dbReference>
<dbReference type="AlphaFoldDB" id="A0A813E962"/>
<evidence type="ECO:0000256" key="3">
    <source>
        <dbReference type="ARBA" id="ARBA00023242"/>
    </source>
</evidence>
<protein>
    <recommendedName>
        <fullName evidence="4">Importin N-terminal domain-containing protein</fullName>
    </recommendedName>
</protein>
<sequence length="584" mass="64830">MASSPVAQVVQLLVAASSGDARVRSPALQRLQELESQPGFVQLLLEAYADQAVEPQGRLLSVLLCKNVVDRQWQPRAGTAISAEEKNAIKDCLLRLVKVATDGGLPHLLELTMVLRRVCRYDFPRQWDGLAHFLLAELQAVRQKGFGEGALGVLLVLHNVLKEQASKRLMTARREFHQLGQLLVEPLGAVWVLKLEHMRQLLSQGSDGLADDRLWRLSRLLDGSFLLLLVQGFAHLHDNPSGPQMIQLVREHVELLLAFLRTHSQQCMQCPFFLKNLKSVLKWWALLLHAHPLSFAQANVSSVLHTSVELLKTCAGLQVNSELRAWLEGLLRSSLLMLAHAFNTVAFRKGPQPAHQGQVLEVATACHSQFAEFLRTHSSGELCELACHAALRLPLEEVQEWLEEDGEDQLLGPQSQTELHTAGEACIRALGQDPLGQPLVEHIAQRMKEELSKPPAASDPYDVVCRKDTFLSLLALCQAQLKPHLEFQVMLGFFAPIAALVPQMGKQSPCILLPVRLCSVIRAWSAEIPAGALPSVLQLLQAFLHSDSPKAVRLAALSPVRAMLDRFSDSEVHYRRIYALMVFG</sequence>
<feature type="domain" description="Importin N-terminal" evidence="4">
    <location>
        <begin position="27"/>
        <end position="99"/>
    </location>
</feature>
<dbReference type="InterPro" id="IPR011989">
    <property type="entry name" value="ARM-like"/>
</dbReference>
<proteinExistence type="predicted"/>
<organism evidence="5 6">
    <name type="scientific">Polarella glacialis</name>
    <name type="common">Dinoflagellate</name>
    <dbReference type="NCBI Taxonomy" id="89957"/>
    <lineage>
        <taxon>Eukaryota</taxon>
        <taxon>Sar</taxon>
        <taxon>Alveolata</taxon>
        <taxon>Dinophyceae</taxon>
        <taxon>Suessiales</taxon>
        <taxon>Suessiaceae</taxon>
        <taxon>Polarella</taxon>
    </lineage>
</organism>
<dbReference type="Gene3D" id="1.25.10.10">
    <property type="entry name" value="Leucine-rich Repeat Variant"/>
    <property type="match status" value="1"/>
</dbReference>
<name>A0A813E962_POLGL</name>
<dbReference type="PROSITE" id="PS50166">
    <property type="entry name" value="IMPORTIN_B_NT"/>
    <property type="match status" value="1"/>
</dbReference>